<evidence type="ECO:0008006" key="4">
    <source>
        <dbReference type="Google" id="ProtNLM"/>
    </source>
</evidence>
<feature type="non-terminal residue" evidence="2">
    <location>
        <position position="528"/>
    </location>
</feature>
<evidence type="ECO:0000313" key="3">
    <source>
        <dbReference type="Proteomes" id="UP000054558"/>
    </source>
</evidence>
<accession>A0A1Y1INC3</accession>
<reference evidence="2 3" key="1">
    <citation type="journal article" date="2014" name="Nat. Commun.">
        <title>Klebsormidium flaccidum genome reveals primary factors for plant terrestrial adaptation.</title>
        <authorList>
            <person name="Hori K."/>
            <person name="Maruyama F."/>
            <person name="Fujisawa T."/>
            <person name="Togashi T."/>
            <person name="Yamamoto N."/>
            <person name="Seo M."/>
            <person name="Sato S."/>
            <person name="Yamada T."/>
            <person name="Mori H."/>
            <person name="Tajima N."/>
            <person name="Moriyama T."/>
            <person name="Ikeuchi M."/>
            <person name="Watanabe M."/>
            <person name="Wada H."/>
            <person name="Kobayashi K."/>
            <person name="Saito M."/>
            <person name="Masuda T."/>
            <person name="Sasaki-Sekimoto Y."/>
            <person name="Mashiguchi K."/>
            <person name="Awai K."/>
            <person name="Shimojima M."/>
            <person name="Masuda S."/>
            <person name="Iwai M."/>
            <person name="Nobusawa T."/>
            <person name="Narise T."/>
            <person name="Kondo S."/>
            <person name="Saito H."/>
            <person name="Sato R."/>
            <person name="Murakawa M."/>
            <person name="Ihara Y."/>
            <person name="Oshima-Yamada Y."/>
            <person name="Ohtaka K."/>
            <person name="Satoh M."/>
            <person name="Sonobe K."/>
            <person name="Ishii M."/>
            <person name="Ohtani R."/>
            <person name="Kanamori-Sato M."/>
            <person name="Honoki R."/>
            <person name="Miyazaki D."/>
            <person name="Mochizuki H."/>
            <person name="Umetsu J."/>
            <person name="Higashi K."/>
            <person name="Shibata D."/>
            <person name="Kamiya Y."/>
            <person name="Sato N."/>
            <person name="Nakamura Y."/>
            <person name="Tabata S."/>
            <person name="Ida S."/>
            <person name="Kurokawa K."/>
            <person name="Ohta H."/>
        </authorList>
    </citation>
    <scope>NUCLEOTIDE SEQUENCE [LARGE SCALE GENOMIC DNA]</scope>
    <source>
        <strain evidence="2 3">NIES-2285</strain>
    </source>
</reference>
<keyword evidence="3" id="KW-1185">Reference proteome</keyword>
<dbReference type="PANTHER" id="PTHR34305">
    <property type="entry name" value="EXPRESSED PROTEIN"/>
    <property type="match status" value="1"/>
</dbReference>
<feature type="region of interest" description="Disordered" evidence="1">
    <location>
        <begin position="1"/>
        <end position="21"/>
    </location>
</feature>
<gene>
    <name evidence="2" type="ORF">KFL_007070060</name>
</gene>
<dbReference type="EMBL" id="DF237656">
    <property type="protein sequence ID" value="GAQ90959.1"/>
    <property type="molecule type" value="Genomic_DNA"/>
</dbReference>
<dbReference type="Proteomes" id="UP000054558">
    <property type="component" value="Unassembled WGS sequence"/>
</dbReference>
<dbReference type="PANTHER" id="PTHR34305:SF1">
    <property type="entry name" value="SWIM-TYPE DOMAIN-CONTAINING PROTEIN"/>
    <property type="match status" value="1"/>
</dbReference>
<feature type="region of interest" description="Disordered" evidence="1">
    <location>
        <begin position="413"/>
        <end position="456"/>
    </location>
</feature>
<dbReference type="AlphaFoldDB" id="A0A1Y1INC3"/>
<evidence type="ECO:0000313" key="2">
    <source>
        <dbReference type="EMBL" id="GAQ90959.1"/>
    </source>
</evidence>
<proteinExistence type="predicted"/>
<sequence>MPQKSGLGDLRSDGGGYHSSSSTMKGYLVSCSVPKSKQKRQLLCLGCVDKLMGQLRLSTDAESVSLCDRGHNEQDALLFERQASGSWRQTLELTNELLEAVVISNESTVSRKRPKKAEAESALNRGMQAGSRAREMLPEAHLGIAAQAALFLSGVLEGTCRLVIPAGMDACEANPPRLYMTYWDHNRARPKALGKPSKEKAMLEESWWDGSGHSNCSCDRGRLARDAPCVHKLVLAALGATGLQQGDLPTARELGRGAGLVEQVGVDSTGRFFAARSSPRGVSPAHKMLHRSVEGVWYCQGKRDGCPSQHDCSHILAAKLAIQAGHVHFVQGLLLGQDALSRARQWLEQWDGALPLLGGSGGSSELRASCEGAGEEEAHLMGLISGQRHEPAGCAGADCFCQEHQQLFGVAEPSTSQNQGADVSEPWRGLRRSKQWWRSHAGGAPSTAAPQRVQEPPAEALGKDAIRCWVASCGSCTLEGAQRGCQHEGKGRAPVMVQETQAVQVTQPKLSQLSDAPDFHDPWVMRLR</sequence>
<name>A0A1Y1INC3_KLENI</name>
<organism evidence="2 3">
    <name type="scientific">Klebsormidium nitens</name>
    <name type="common">Green alga</name>
    <name type="synonym">Ulothrix nitens</name>
    <dbReference type="NCBI Taxonomy" id="105231"/>
    <lineage>
        <taxon>Eukaryota</taxon>
        <taxon>Viridiplantae</taxon>
        <taxon>Streptophyta</taxon>
        <taxon>Klebsormidiophyceae</taxon>
        <taxon>Klebsormidiales</taxon>
        <taxon>Klebsormidiaceae</taxon>
        <taxon>Klebsormidium</taxon>
    </lineage>
</organism>
<evidence type="ECO:0000256" key="1">
    <source>
        <dbReference type="SAM" id="MobiDB-lite"/>
    </source>
</evidence>
<protein>
    <recommendedName>
        <fullName evidence="4">SWIM-type domain-containing protein</fullName>
    </recommendedName>
</protein>